<feature type="binding site" evidence="3">
    <location>
        <begin position="209"/>
        <end position="211"/>
    </location>
    <ligand>
        <name>substrate</name>
    </ligand>
</feature>
<dbReference type="RefSeq" id="WP_200387553.1">
    <property type="nucleotide sequence ID" value="NZ_NRSD01000007.1"/>
</dbReference>
<dbReference type="GO" id="GO:0005829">
    <property type="term" value="C:cytosol"/>
    <property type="evidence" value="ECO:0007669"/>
    <property type="project" value="TreeGrafter"/>
</dbReference>
<dbReference type="NCBIfam" id="NF006599">
    <property type="entry name" value="PRK09136.1"/>
    <property type="match status" value="1"/>
</dbReference>
<comment type="caution">
    <text evidence="3">Lacks conserved residue(s) required for the propagation of feature annotation.</text>
</comment>
<comment type="similarity">
    <text evidence="3">Belongs to the PNP/MTAP phosphorylase family. MTAP subfamily.</text>
</comment>
<comment type="catalytic activity">
    <reaction evidence="3">
        <text>S-methyl-5'-thioinosine + phosphate = 5-(methylsulfanyl)-alpha-D-ribose 1-phosphate + hypoxanthine</text>
        <dbReference type="Rhea" id="RHEA:30643"/>
        <dbReference type="ChEBI" id="CHEBI:17368"/>
        <dbReference type="ChEBI" id="CHEBI:43474"/>
        <dbReference type="ChEBI" id="CHEBI:48595"/>
        <dbReference type="ChEBI" id="CHEBI:58533"/>
        <dbReference type="EC" id="2.4.2.44"/>
    </reaction>
</comment>
<dbReference type="AlphaFoldDB" id="A0A9X0WHD7"/>
<evidence type="ECO:0000256" key="1">
    <source>
        <dbReference type="ARBA" id="ARBA00022676"/>
    </source>
</evidence>
<gene>
    <name evidence="5" type="ORF">CKO25_08800</name>
</gene>
<dbReference type="GO" id="GO:0006166">
    <property type="term" value="P:purine ribonucleoside salvage"/>
    <property type="evidence" value="ECO:0007669"/>
    <property type="project" value="UniProtKB-UniRule"/>
</dbReference>
<keyword evidence="1 3" id="KW-0328">Glycosyltransferase</keyword>
<evidence type="ECO:0000259" key="4">
    <source>
        <dbReference type="Pfam" id="PF01048"/>
    </source>
</evidence>
<dbReference type="PANTHER" id="PTHR42679:SF2">
    <property type="entry name" value="S-METHYL-5'-THIOADENOSINE PHOSPHORYLASE"/>
    <property type="match status" value="1"/>
</dbReference>
<dbReference type="GO" id="GO:0019509">
    <property type="term" value="P:L-methionine salvage from methylthioadenosine"/>
    <property type="evidence" value="ECO:0007669"/>
    <property type="project" value="TreeGrafter"/>
</dbReference>
<dbReference type="InterPro" id="IPR035994">
    <property type="entry name" value="Nucleoside_phosphorylase_sf"/>
</dbReference>
<dbReference type="EMBL" id="NRSD01000007">
    <property type="protein sequence ID" value="MBK1644744.1"/>
    <property type="molecule type" value="Genomic_DNA"/>
</dbReference>
<dbReference type="InterPro" id="IPR010044">
    <property type="entry name" value="MTAP"/>
</dbReference>
<dbReference type="SUPFAM" id="SSF53167">
    <property type="entry name" value="Purine and uridine phosphorylases"/>
    <property type="match status" value="1"/>
</dbReference>
<dbReference type="InterPro" id="IPR000845">
    <property type="entry name" value="Nucleoside_phosphorylase_d"/>
</dbReference>
<dbReference type="Pfam" id="PF01048">
    <property type="entry name" value="PNP_UDP_1"/>
    <property type="match status" value="1"/>
</dbReference>
<feature type="site" description="Important for substrate specificity" evidence="3">
    <location>
        <position position="167"/>
    </location>
</feature>
<evidence type="ECO:0000313" key="5">
    <source>
        <dbReference type="EMBL" id="MBK1644744.1"/>
    </source>
</evidence>
<evidence type="ECO:0000256" key="3">
    <source>
        <dbReference type="HAMAP-Rule" id="MF_01963"/>
    </source>
</evidence>
<feature type="binding site" evidence="3">
    <location>
        <position position="186"/>
    </location>
    <ligand>
        <name>phosphate</name>
        <dbReference type="ChEBI" id="CHEBI:43474"/>
    </ligand>
</feature>
<keyword evidence="2 3" id="KW-0808">Transferase</keyword>
<feature type="binding site" evidence="3">
    <location>
        <position position="185"/>
    </location>
    <ligand>
        <name>substrate</name>
    </ligand>
</feature>
<reference evidence="5 6" key="1">
    <citation type="journal article" date="2020" name="Microorganisms">
        <title>Osmotic Adaptation and Compatible Solute Biosynthesis of Phototrophic Bacteria as Revealed from Genome Analyses.</title>
        <authorList>
            <person name="Imhoff J.F."/>
            <person name="Rahn T."/>
            <person name="Kunzel S."/>
            <person name="Keller A."/>
            <person name="Neulinger S.C."/>
        </authorList>
    </citation>
    <scope>NUCLEOTIDE SEQUENCE [LARGE SCALE GENOMIC DNA]</scope>
    <source>
        <strain evidence="5 6">DSM 21303</strain>
    </source>
</reference>
<accession>A0A9X0WHD7</accession>
<comment type="function">
    <text evidence="3">Catalyzes the reversible phosphorylation of S-methyl-5'-thioinosine (MTI) to hypoxanthine and 5-methylthioribose-1-phosphate. Involved in the breakdown of S-methyl-5'-thioadenosine (MTA), a major by-product of polyamine biosynthesis. Catabolism of (MTA) occurs via deamination to MTI and phosphorolysis to hypoxanthine.</text>
</comment>
<dbReference type="Proteomes" id="UP001138802">
    <property type="component" value="Unassembled WGS sequence"/>
</dbReference>
<feature type="domain" description="Nucleoside phosphorylase" evidence="4">
    <location>
        <begin position="4"/>
        <end position="242"/>
    </location>
</feature>
<dbReference type="EC" id="2.4.2.44" evidence="3"/>
<dbReference type="Gene3D" id="3.40.50.1580">
    <property type="entry name" value="Nucleoside phosphorylase domain"/>
    <property type="match status" value="1"/>
</dbReference>
<comment type="pathway">
    <text evidence="3">Purine metabolism; purine nucleoside salvage.</text>
</comment>
<dbReference type="PANTHER" id="PTHR42679">
    <property type="entry name" value="S-METHYL-5'-THIOADENOSINE PHOSPHORYLASE"/>
    <property type="match status" value="1"/>
</dbReference>
<evidence type="ECO:0000256" key="2">
    <source>
        <dbReference type="ARBA" id="ARBA00022679"/>
    </source>
</evidence>
<keyword evidence="3" id="KW-0660">Purine salvage</keyword>
<feature type="binding site" evidence="3">
    <location>
        <position position="10"/>
    </location>
    <ligand>
        <name>phosphate</name>
        <dbReference type="ChEBI" id="CHEBI:43474"/>
    </ligand>
</feature>
<feature type="site" description="Important for substrate specificity" evidence="3">
    <location>
        <position position="221"/>
    </location>
</feature>
<feature type="binding site" evidence="3">
    <location>
        <begin position="52"/>
        <end position="53"/>
    </location>
    <ligand>
        <name>phosphate</name>
        <dbReference type="ChEBI" id="CHEBI:43474"/>
    </ligand>
</feature>
<comment type="subunit">
    <text evidence="3">Homotrimer.</text>
</comment>
<keyword evidence="6" id="KW-1185">Reference proteome</keyword>
<organism evidence="5 6">
    <name type="scientific">Thiocapsa imhoffii</name>
    <dbReference type="NCBI Taxonomy" id="382777"/>
    <lineage>
        <taxon>Bacteria</taxon>
        <taxon>Pseudomonadati</taxon>
        <taxon>Pseudomonadota</taxon>
        <taxon>Gammaproteobacteria</taxon>
        <taxon>Chromatiales</taxon>
        <taxon>Chromatiaceae</taxon>
        <taxon>Thiocapsa</taxon>
    </lineage>
</organism>
<dbReference type="GO" id="GO:0017061">
    <property type="term" value="F:S-methyl-5-thioadenosine phosphorylase activity"/>
    <property type="evidence" value="ECO:0007669"/>
    <property type="project" value="InterPro"/>
</dbReference>
<dbReference type="CDD" id="cd09010">
    <property type="entry name" value="MTAP_SsMTAPII_like_MTIP"/>
    <property type="match status" value="1"/>
</dbReference>
<name>A0A9X0WHD7_9GAMM</name>
<proteinExistence type="inferred from homology"/>
<evidence type="ECO:0000313" key="6">
    <source>
        <dbReference type="Proteomes" id="UP001138802"/>
    </source>
</evidence>
<dbReference type="HAMAP" id="MF_01963">
    <property type="entry name" value="MTAP"/>
    <property type="match status" value="1"/>
</dbReference>
<sequence>MTSLAIIGGSGFSDFPALTVVSEARIETPFGETSAPVVQGRLADAAVLFLPRHGAGHRLPPHRINYRANLWALRAAGAERVIGLAAVGGIGERFGPLTLAVPHDLIDYTHGREHSLYDGERSGVDHVDMTAPYCEELRQALLAACAAVDCPAQATAVYGATQGPRLETAAEIARLRRDGCDLVGMTGMPEAGLARELGLCYASLAFVVNRAAGTGEGVITMDEINANLATCVARVQKVLTHVASAADCV</sequence>
<comment type="miscellaneous">
    <text evidence="3">Although this enzyme belongs to the family of MTA phosphorylases based on sequence homology, it has been shown that conserved amino acid substitutions in the substrate binding pocket convert the substrate specificity of this enzyme from 6-aminopurines to 6-oxopurines.</text>
</comment>
<protein>
    <recommendedName>
        <fullName evidence="3">Probable S-methyl-5'-thioinosine phosphorylase</fullName>
        <ecNumber evidence="3">2.4.2.44</ecNumber>
    </recommendedName>
    <alternativeName>
        <fullName evidence="3">5'-methylthioinosine phosphorylase</fullName>
        <shortName evidence="3">MTI phosphorylase</shortName>
        <shortName evidence="3">MTIP</shortName>
    </alternativeName>
</protein>
<comment type="caution">
    <text evidence="5">The sequence shown here is derived from an EMBL/GenBank/DDBJ whole genome shotgun (WGS) entry which is preliminary data.</text>
</comment>